<organism evidence="5 6">
    <name type="scientific">Pacificibacter maritimus</name>
    <dbReference type="NCBI Taxonomy" id="762213"/>
    <lineage>
        <taxon>Bacteria</taxon>
        <taxon>Pseudomonadati</taxon>
        <taxon>Pseudomonadota</taxon>
        <taxon>Alphaproteobacteria</taxon>
        <taxon>Rhodobacterales</taxon>
        <taxon>Roseobacteraceae</taxon>
        <taxon>Pacificibacter</taxon>
    </lineage>
</organism>
<dbReference type="Proteomes" id="UP000269689">
    <property type="component" value="Unassembled WGS sequence"/>
</dbReference>
<dbReference type="InterPro" id="IPR036388">
    <property type="entry name" value="WH-like_DNA-bd_sf"/>
</dbReference>
<accession>A0A3N4ULP2</accession>
<dbReference type="Gene3D" id="1.10.10.10">
    <property type="entry name" value="Winged helix-like DNA-binding domain superfamily/Winged helix DNA-binding domain"/>
    <property type="match status" value="1"/>
</dbReference>
<keyword evidence="6" id="KW-1185">Reference proteome</keyword>
<dbReference type="Pfam" id="PF00392">
    <property type="entry name" value="GntR"/>
    <property type="match status" value="1"/>
</dbReference>
<dbReference type="InterPro" id="IPR008920">
    <property type="entry name" value="TF_FadR/GntR_C"/>
</dbReference>
<dbReference type="Gene3D" id="1.20.120.530">
    <property type="entry name" value="GntR ligand-binding domain-like"/>
    <property type="match status" value="1"/>
</dbReference>
<dbReference type="Pfam" id="PF07729">
    <property type="entry name" value="FCD"/>
    <property type="match status" value="1"/>
</dbReference>
<evidence type="ECO:0000256" key="2">
    <source>
        <dbReference type="ARBA" id="ARBA00023125"/>
    </source>
</evidence>
<keyword evidence="2" id="KW-0238">DNA-binding</keyword>
<evidence type="ECO:0000313" key="6">
    <source>
        <dbReference type="Proteomes" id="UP000269689"/>
    </source>
</evidence>
<dbReference type="SMART" id="SM00895">
    <property type="entry name" value="FCD"/>
    <property type="match status" value="1"/>
</dbReference>
<keyword evidence="3" id="KW-0804">Transcription</keyword>
<evidence type="ECO:0000256" key="3">
    <source>
        <dbReference type="ARBA" id="ARBA00023163"/>
    </source>
</evidence>
<dbReference type="RefSeq" id="WP_123794285.1">
    <property type="nucleotide sequence ID" value="NZ_RKQK01000006.1"/>
</dbReference>
<sequence length="223" mass="25741">MTKRSQTDRDLASRLRLDIVSSAFEPESRLKFAELTKRYEVGIGTLREALTLLLSEGFVTVDAGKGFRVAPVSATELAEIIELYLELETRALEQAIKTGDDEWESTIVAAHHRLSLIESLPWEKRMERHEEWVERHREFHESLISACNSQWLVRLRSIMFNQLDRYRFITKLATAGRDQIKLAEHLEIKNAVLARDVPKAKYLLEAHIRDTAQHAIQKLTPKP</sequence>
<evidence type="ECO:0000259" key="4">
    <source>
        <dbReference type="PROSITE" id="PS50949"/>
    </source>
</evidence>
<dbReference type="SMART" id="SM00345">
    <property type="entry name" value="HTH_GNTR"/>
    <property type="match status" value="1"/>
</dbReference>
<dbReference type="PANTHER" id="PTHR43537:SF20">
    <property type="entry name" value="HTH-TYPE TRANSCRIPTIONAL REPRESSOR GLAR"/>
    <property type="match status" value="1"/>
</dbReference>
<dbReference type="EMBL" id="RKQK01000006">
    <property type="protein sequence ID" value="RPE62940.1"/>
    <property type="molecule type" value="Genomic_DNA"/>
</dbReference>
<dbReference type="GO" id="GO:0003677">
    <property type="term" value="F:DNA binding"/>
    <property type="evidence" value="ECO:0007669"/>
    <property type="project" value="UniProtKB-KW"/>
</dbReference>
<dbReference type="SUPFAM" id="SSF48008">
    <property type="entry name" value="GntR ligand-binding domain-like"/>
    <property type="match status" value="1"/>
</dbReference>
<dbReference type="OrthoDB" id="8638122at2"/>
<feature type="domain" description="HTH gntR-type" evidence="4">
    <location>
        <begin position="5"/>
        <end position="72"/>
    </location>
</feature>
<dbReference type="PROSITE" id="PS50949">
    <property type="entry name" value="HTH_GNTR"/>
    <property type="match status" value="1"/>
</dbReference>
<dbReference type="InterPro" id="IPR000524">
    <property type="entry name" value="Tscrpt_reg_HTH_GntR"/>
</dbReference>
<dbReference type="InterPro" id="IPR036390">
    <property type="entry name" value="WH_DNA-bd_sf"/>
</dbReference>
<reference evidence="5 6" key="1">
    <citation type="submission" date="2018-11" db="EMBL/GenBank/DDBJ databases">
        <title>Genomic Encyclopedia of Type Strains, Phase IV (KMG-IV): sequencing the most valuable type-strain genomes for metagenomic binning, comparative biology and taxonomic classification.</title>
        <authorList>
            <person name="Goeker M."/>
        </authorList>
    </citation>
    <scope>NUCLEOTIDE SEQUENCE [LARGE SCALE GENOMIC DNA]</scope>
    <source>
        <strain evidence="5 6">DSM 104731</strain>
    </source>
</reference>
<proteinExistence type="predicted"/>
<dbReference type="SUPFAM" id="SSF46785">
    <property type="entry name" value="Winged helix' DNA-binding domain"/>
    <property type="match status" value="1"/>
</dbReference>
<comment type="caution">
    <text evidence="5">The sequence shown here is derived from an EMBL/GenBank/DDBJ whole genome shotgun (WGS) entry which is preliminary data.</text>
</comment>
<name>A0A3N4ULP2_9RHOB</name>
<gene>
    <name evidence="5" type="ORF">EDD53_2979</name>
</gene>
<dbReference type="InterPro" id="IPR011711">
    <property type="entry name" value="GntR_C"/>
</dbReference>
<evidence type="ECO:0000313" key="5">
    <source>
        <dbReference type="EMBL" id="RPE62940.1"/>
    </source>
</evidence>
<dbReference type="AlphaFoldDB" id="A0A3N4ULP2"/>
<evidence type="ECO:0000256" key="1">
    <source>
        <dbReference type="ARBA" id="ARBA00023015"/>
    </source>
</evidence>
<keyword evidence="1" id="KW-0805">Transcription regulation</keyword>
<dbReference type="GO" id="GO:0003700">
    <property type="term" value="F:DNA-binding transcription factor activity"/>
    <property type="evidence" value="ECO:0007669"/>
    <property type="project" value="InterPro"/>
</dbReference>
<protein>
    <submittedName>
        <fullName evidence="5">GntR family transcriptional regulator</fullName>
    </submittedName>
</protein>
<dbReference type="PANTHER" id="PTHR43537">
    <property type="entry name" value="TRANSCRIPTIONAL REGULATOR, GNTR FAMILY"/>
    <property type="match status" value="1"/>
</dbReference>